<feature type="non-terminal residue" evidence="2">
    <location>
        <position position="1"/>
    </location>
</feature>
<evidence type="ECO:0000313" key="2">
    <source>
        <dbReference type="EMBL" id="OTF77425.1"/>
    </source>
</evidence>
<organism evidence="2 3">
    <name type="scientific">Euroglyphus maynei</name>
    <name type="common">Mayne's house dust mite</name>
    <dbReference type="NCBI Taxonomy" id="6958"/>
    <lineage>
        <taxon>Eukaryota</taxon>
        <taxon>Metazoa</taxon>
        <taxon>Ecdysozoa</taxon>
        <taxon>Arthropoda</taxon>
        <taxon>Chelicerata</taxon>
        <taxon>Arachnida</taxon>
        <taxon>Acari</taxon>
        <taxon>Acariformes</taxon>
        <taxon>Sarcoptiformes</taxon>
        <taxon>Astigmata</taxon>
        <taxon>Psoroptidia</taxon>
        <taxon>Analgoidea</taxon>
        <taxon>Pyroglyphidae</taxon>
        <taxon>Pyroglyphinae</taxon>
        <taxon>Euroglyphus</taxon>
    </lineage>
</organism>
<reference evidence="2 3" key="1">
    <citation type="submission" date="2017-03" db="EMBL/GenBank/DDBJ databases">
        <title>Genome Survey of Euroglyphus maynei.</title>
        <authorList>
            <person name="Arlian L.G."/>
            <person name="Morgan M.S."/>
            <person name="Rider S.D."/>
        </authorList>
    </citation>
    <scope>NUCLEOTIDE SEQUENCE [LARGE SCALE GENOMIC DNA]</scope>
    <source>
        <strain evidence="2">Arlian Lab</strain>
        <tissue evidence="2">Whole body</tissue>
    </source>
</reference>
<dbReference type="AlphaFoldDB" id="A0A1Y3BE18"/>
<evidence type="ECO:0000256" key="1">
    <source>
        <dbReference type="SAM" id="MobiDB-lite"/>
    </source>
</evidence>
<dbReference type="Proteomes" id="UP000194236">
    <property type="component" value="Unassembled WGS sequence"/>
</dbReference>
<accession>A0A1Y3BE18</accession>
<dbReference type="EMBL" id="MUJZ01032642">
    <property type="protein sequence ID" value="OTF77425.1"/>
    <property type="molecule type" value="Genomic_DNA"/>
</dbReference>
<feature type="non-terminal residue" evidence="2">
    <location>
        <position position="81"/>
    </location>
</feature>
<proteinExistence type="predicted"/>
<protein>
    <submittedName>
        <fullName evidence="2">Uncharacterized protein</fullName>
    </submittedName>
</protein>
<comment type="caution">
    <text evidence="2">The sequence shown here is derived from an EMBL/GenBank/DDBJ whole genome shotgun (WGS) entry which is preliminary data.</text>
</comment>
<feature type="region of interest" description="Disordered" evidence="1">
    <location>
        <begin position="53"/>
        <end position="72"/>
    </location>
</feature>
<sequence length="81" mass="8882">TGQQGRKPVAPLQVHSCVSGKAVEISLQRHSRSDAYRVGPRRSLSLPYAQARTRWSVRQSAPEPDRTSPPAPACTVRCACR</sequence>
<evidence type="ECO:0000313" key="3">
    <source>
        <dbReference type="Proteomes" id="UP000194236"/>
    </source>
</evidence>
<name>A0A1Y3BE18_EURMA</name>
<keyword evidence="3" id="KW-1185">Reference proteome</keyword>
<gene>
    <name evidence="2" type="ORF">BLA29_015405</name>
</gene>